<dbReference type="PANTHER" id="PTHR21087:SF16">
    <property type="entry name" value="SHIKIMATE KINASE 1, CHLOROPLASTIC"/>
    <property type="match status" value="1"/>
</dbReference>
<keyword evidence="6" id="KW-0057">Aromatic amino acid biosynthesis</keyword>
<dbReference type="EMBL" id="CAEZSX010000005">
    <property type="protein sequence ID" value="CAB4547372.1"/>
    <property type="molecule type" value="Genomic_DNA"/>
</dbReference>
<gene>
    <name evidence="7" type="ORF">UFOPK1537_00071</name>
</gene>
<dbReference type="InterPro" id="IPR027417">
    <property type="entry name" value="P-loop_NTPase"/>
</dbReference>
<reference evidence="7" key="1">
    <citation type="submission" date="2020-05" db="EMBL/GenBank/DDBJ databases">
        <authorList>
            <person name="Chiriac C."/>
            <person name="Salcher M."/>
            <person name="Ghai R."/>
            <person name="Kavagutti S V."/>
        </authorList>
    </citation>
    <scope>NUCLEOTIDE SEQUENCE</scope>
</reference>
<keyword evidence="1" id="KW-0028">Amino-acid biosynthesis</keyword>
<dbReference type="GO" id="GO:0005829">
    <property type="term" value="C:cytosol"/>
    <property type="evidence" value="ECO:0007669"/>
    <property type="project" value="TreeGrafter"/>
</dbReference>
<dbReference type="CDD" id="cd00464">
    <property type="entry name" value="SK"/>
    <property type="match status" value="1"/>
</dbReference>
<dbReference type="SUPFAM" id="SSF52540">
    <property type="entry name" value="P-loop containing nucleoside triphosphate hydrolases"/>
    <property type="match status" value="1"/>
</dbReference>
<keyword evidence="3" id="KW-0547">Nucleotide-binding</keyword>
<protein>
    <submittedName>
        <fullName evidence="7">Unannotated protein</fullName>
    </submittedName>
</protein>
<name>A0A6J6C7U1_9ZZZZ</name>
<dbReference type="PANTHER" id="PTHR21087">
    <property type="entry name" value="SHIKIMATE KINASE"/>
    <property type="match status" value="1"/>
</dbReference>
<dbReference type="Pfam" id="PF01202">
    <property type="entry name" value="SKI"/>
    <property type="match status" value="1"/>
</dbReference>
<evidence type="ECO:0000256" key="3">
    <source>
        <dbReference type="ARBA" id="ARBA00022741"/>
    </source>
</evidence>
<organism evidence="7">
    <name type="scientific">freshwater metagenome</name>
    <dbReference type="NCBI Taxonomy" id="449393"/>
    <lineage>
        <taxon>unclassified sequences</taxon>
        <taxon>metagenomes</taxon>
        <taxon>ecological metagenomes</taxon>
    </lineage>
</organism>
<evidence type="ECO:0000256" key="2">
    <source>
        <dbReference type="ARBA" id="ARBA00022679"/>
    </source>
</evidence>
<sequence length="164" mass="17407">MKQPIVLVGPMGVGKTTVGKKLAKELETSFIDTDKVIVSNHGSIDLLFAELGEPGFRTIGSEVLASCLSGSGVVATGGGVVTIAANRELLAQHSVIYLSTNGKHIPARVSRRSRPLLASGERTWESIYEQRKPLYSAVATSEVDTSGKSLSEIVAEVAMIVRNQ</sequence>
<evidence type="ECO:0000256" key="4">
    <source>
        <dbReference type="ARBA" id="ARBA00022777"/>
    </source>
</evidence>
<dbReference type="PRINTS" id="PR01100">
    <property type="entry name" value="SHIKIMTKNASE"/>
</dbReference>
<proteinExistence type="inferred from homology"/>
<keyword evidence="5" id="KW-0067">ATP-binding</keyword>
<evidence type="ECO:0000256" key="5">
    <source>
        <dbReference type="ARBA" id="ARBA00022840"/>
    </source>
</evidence>
<dbReference type="GO" id="GO:0005524">
    <property type="term" value="F:ATP binding"/>
    <property type="evidence" value="ECO:0007669"/>
    <property type="project" value="UniProtKB-KW"/>
</dbReference>
<evidence type="ECO:0000256" key="6">
    <source>
        <dbReference type="ARBA" id="ARBA00023141"/>
    </source>
</evidence>
<evidence type="ECO:0000313" key="7">
    <source>
        <dbReference type="EMBL" id="CAB4547372.1"/>
    </source>
</evidence>
<accession>A0A6J6C7U1</accession>
<evidence type="ECO:0000256" key="1">
    <source>
        <dbReference type="ARBA" id="ARBA00022605"/>
    </source>
</evidence>
<dbReference type="GO" id="GO:0004765">
    <property type="term" value="F:shikimate kinase activity"/>
    <property type="evidence" value="ECO:0007669"/>
    <property type="project" value="TreeGrafter"/>
</dbReference>
<dbReference type="HAMAP" id="MF_00109">
    <property type="entry name" value="Shikimate_kinase"/>
    <property type="match status" value="1"/>
</dbReference>
<dbReference type="Gene3D" id="3.40.50.300">
    <property type="entry name" value="P-loop containing nucleotide triphosphate hydrolases"/>
    <property type="match status" value="1"/>
</dbReference>
<dbReference type="GO" id="GO:0009073">
    <property type="term" value="P:aromatic amino acid family biosynthetic process"/>
    <property type="evidence" value="ECO:0007669"/>
    <property type="project" value="UniProtKB-KW"/>
</dbReference>
<keyword evidence="4" id="KW-0418">Kinase</keyword>
<dbReference type="InterPro" id="IPR000623">
    <property type="entry name" value="Shikimate_kinase/TSH1"/>
</dbReference>
<dbReference type="InterPro" id="IPR031322">
    <property type="entry name" value="Shikimate/glucono_kinase"/>
</dbReference>
<keyword evidence="2" id="KW-0808">Transferase</keyword>
<dbReference type="AlphaFoldDB" id="A0A6J6C7U1"/>
<dbReference type="GO" id="GO:0008652">
    <property type="term" value="P:amino acid biosynthetic process"/>
    <property type="evidence" value="ECO:0007669"/>
    <property type="project" value="UniProtKB-KW"/>
</dbReference>